<reference evidence="3" key="3">
    <citation type="submission" date="2020-10" db="UniProtKB">
        <authorList>
            <consortium name="WormBaseParasite"/>
        </authorList>
    </citation>
    <scope>IDENTIFICATION</scope>
</reference>
<protein>
    <submittedName>
        <fullName evidence="3">DNA topoisomerase (ATP-hydrolyzing)</fullName>
    </submittedName>
</protein>
<proteinExistence type="predicted"/>
<reference evidence="1 2" key="1">
    <citation type="journal article" date="2013" name="Nature">
        <title>The genomes of four tapeworm species reveal adaptations to parasitism.</title>
        <authorList>
            <person name="Tsai I.J."/>
            <person name="Zarowiecki M."/>
            <person name="Holroyd N."/>
            <person name="Garciarrubio A."/>
            <person name="Sanchez-Flores A."/>
            <person name="Brooks K.L."/>
            <person name="Tracey A."/>
            <person name="Bobes R.J."/>
            <person name="Fragoso G."/>
            <person name="Sciutto E."/>
            <person name="Aslett M."/>
            <person name="Beasley H."/>
            <person name="Bennett H.M."/>
            <person name="Cai J."/>
            <person name="Camicia F."/>
            <person name="Clark R."/>
            <person name="Cucher M."/>
            <person name="De Silva N."/>
            <person name="Day T.A."/>
            <person name="Deplazes P."/>
            <person name="Estrada K."/>
            <person name="Fernandez C."/>
            <person name="Holland P.W."/>
            <person name="Hou J."/>
            <person name="Hu S."/>
            <person name="Huckvale T."/>
            <person name="Hung S.S."/>
            <person name="Kamenetzky L."/>
            <person name="Keane J.A."/>
            <person name="Kiss F."/>
            <person name="Koziol U."/>
            <person name="Lambert O."/>
            <person name="Liu K."/>
            <person name="Luo X."/>
            <person name="Luo Y."/>
            <person name="Macchiaroli N."/>
            <person name="Nichol S."/>
            <person name="Paps J."/>
            <person name="Parkinson J."/>
            <person name="Pouchkina-Stantcheva N."/>
            <person name="Riddiford N."/>
            <person name="Rosenzvit M."/>
            <person name="Salinas G."/>
            <person name="Wasmuth J.D."/>
            <person name="Zamanian M."/>
            <person name="Zheng Y."/>
            <person name="Cai X."/>
            <person name="Soberon X."/>
            <person name="Olson P.D."/>
            <person name="Laclette J.P."/>
            <person name="Brehm K."/>
            <person name="Berriman M."/>
            <person name="Garciarrubio A."/>
            <person name="Bobes R.J."/>
            <person name="Fragoso G."/>
            <person name="Sanchez-Flores A."/>
            <person name="Estrada K."/>
            <person name="Cevallos M.A."/>
            <person name="Morett E."/>
            <person name="Gonzalez V."/>
            <person name="Portillo T."/>
            <person name="Ochoa-Leyva A."/>
            <person name="Jose M.V."/>
            <person name="Sciutto E."/>
            <person name="Landa A."/>
            <person name="Jimenez L."/>
            <person name="Valdes V."/>
            <person name="Carrero J.C."/>
            <person name="Larralde C."/>
            <person name="Morales-Montor J."/>
            <person name="Limon-Lason J."/>
            <person name="Soberon X."/>
            <person name="Laclette J.P."/>
        </authorList>
    </citation>
    <scope>NUCLEOTIDE SEQUENCE [LARGE SCALE GENOMIC DNA]</scope>
</reference>
<organism evidence="1">
    <name type="scientific">Echinococcus granulosus</name>
    <name type="common">Hydatid tapeworm</name>
    <dbReference type="NCBI Taxonomy" id="6210"/>
    <lineage>
        <taxon>Eukaryota</taxon>
        <taxon>Metazoa</taxon>
        <taxon>Spiralia</taxon>
        <taxon>Lophotrochozoa</taxon>
        <taxon>Platyhelminthes</taxon>
        <taxon>Cestoda</taxon>
        <taxon>Eucestoda</taxon>
        <taxon>Cyclophyllidea</taxon>
        <taxon>Taeniidae</taxon>
        <taxon>Echinococcus</taxon>
        <taxon>Echinococcus granulosus group</taxon>
    </lineage>
</organism>
<evidence type="ECO:0000313" key="1">
    <source>
        <dbReference type="EMBL" id="CDS16670.1"/>
    </source>
</evidence>
<name>A0A068WGE3_ECHGR</name>
<dbReference type="Proteomes" id="UP000492820">
    <property type="component" value="Unassembled WGS sequence"/>
</dbReference>
<sequence length="72" mass="7829">MSHAQQGGGSHVRGADRITSLAALIAQITKRRRSCALADLSHDQISVTPRRFEEVVAPHNMSWYQGGKEEGG</sequence>
<dbReference type="EMBL" id="LK028576">
    <property type="protein sequence ID" value="CDS16670.1"/>
    <property type="molecule type" value="Genomic_DNA"/>
</dbReference>
<accession>A0A068WGE3</accession>
<evidence type="ECO:0000313" key="3">
    <source>
        <dbReference type="WBParaSite" id="EgrG_002021400"/>
    </source>
</evidence>
<gene>
    <name evidence="1" type="ORF">EgrG_002021400</name>
</gene>
<dbReference type="AlphaFoldDB" id="A0A068WGE3"/>
<reference evidence="1" key="2">
    <citation type="submission" date="2014-06" db="EMBL/GenBank/DDBJ databases">
        <authorList>
            <person name="Aslett M."/>
        </authorList>
    </citation>
    <scope>NUCLEOTIDE SEQUENCE</scope>
</reference>
<dbReference type="WBParaSite" id="EgrG_002021400">
    <property type="protein sequence ID" value="EgrG_002021400"/>
    <property type="gene ID" value="EgrG_002021400"/>
</dbReference>
<evidence type="ECO:0000313" key="2">
    <source>
        <dbReference type="Proteomes" id="UP000492820"/>
    </source>
</evidence>